<dbReference type="PROSITE" id="PS51085">
    <property type="entry name" value="2FE2S_FER_2"/>
    <property type="match status" value="1"/>
</dbReference>
<dbReference type="PANTHER" id="PTHR44379:SF8">
    <property type="entry name" value="XANTHINE DEHYDROGENASE IRON-SULFUR-BINDING SUBUNIT XDHC-RELATED"/>
    <property type="match status" value="1"/>
</dbReference>
<evidence type="ECO:0000256" key="5">
    <source>
        <dbReference type="ARBA" id="ARBA00023014"/>
    </source>
</evidence>
<dbReference type="InterPro" id="IPR006058">
    <property type="entry name" value="2Fe2S_fd_BS"/>
</dbReference>
<evidence type="ECO:0000256" key="1">
    <source>
        <dbReference type="ARBA" id="ARBA00022714"/>
    </source>
</evidence>
<evidence type="ECO:0000259" key="7">
    <source>
        <dbReference type="PROSITE" id="PS51085"/>
    </source>
</evidence>
<dbReference type="GO" id="GO:0051537">
    <property type="term" value="F:2 iron, 2 sulfur cluster binding"/>
    <property type="evidence" value="ECO:0007669"/>
    <property type="project" value="UniProtKB-KW"/>
</dbReference>
<dbReference type="InterPro" id="IPR012675">
    <property type="entry name" value="Beta-grasp_dom_sf"/>
</dbReference>
<dbReference type="Pfam" id="PF00111">
    <property type="entry name" value="Fer2"/>
    <property type="match status" value="1"/>
</dbReference>
<keyword evidence="9" id="KW-1185">Reference proteome</keyword>
<dbReference type="GO" id="GO:0046872">
    <property type="term" value="F:metal ion binding"/>
    <property type="evidence" value="ECO:0007669"/>
    <property type="project" value="UniProtKB-KW"/>
</dbReference>
<dbReference type="SUPFAM" id="SSF47741">
    <property type="entry name" value="CO dehydrogenase ISP C-domain like"/>
    <property type="match status" value="1"/>
</dbReference>
<name>A0A6I6F1T0_9ACTN</name>
<dbReference type="PROSITE" id="PS00197">
    <property type="entry name" value="2FE2S_FER_1"/>
    <property type="match status" value="1"/>
</dbReference>
<reference evidence="8 9" key="1">
    <citation type="submission" date="2018-12" db="EMBL/GenBank/DDBJ databases">
        <title>Complete genome sequence of Streptomyces ficellus NRRL8067, the producer of ficellomycin, feldamycin and nojirimycin.</title>
        <authorList>
            <person name="Zhang H."/>
            <person name="Yue R."/>
            <person name="Liu Y."/>
            <person name="Li M."/>
            <person name="Mu H."/>
            <person name="Zhang J."/>
        </authorList>
    </citation>
    <scope>NUCLEOTIDE SEQUENCE [LARGE SCALE GENOMIC DNA]</scope>
    <source>
        <strain evidence="8 9">NRRL 8067</strain>
    </source>
</reference>
<dbReference type="FunFam" id="1.10.150.120:FF:000003">
    <property type="entry name" value="Carbon monoxide dehydrogenase, small subunit"/>
    <property type="match status" value="1"/>
</dbReference>
<evidence type="ECO:0000313" key="9">
    <source>
        <dbReference type="Proteomes" id="UP000422572"/>
    </source>
</evidence>
<dbReference type="InterPro" id="IPR002888">
    <property type="entry name" value="2Fe-2S-bd"/>
</dbReference>
<dbReference type="InterPro" id="IPR036010">
    <property type="entry name" value="2Fe-2S_ferredoxin-like_sf"/>
</dbReference>
<keyword evidence="1" id="KW-0001">2Fe-2S</keyword>
<sequence length="212" mass="22176">MRVNFTVNGRPQEADDVWEGESLLYVLRERLGLPGSKNACEQGECGSCTVRLDGVPVCSCLVAAGQVEGREVVTVEGLADFAKQRAEHSGACGTGACGSADGKTGTSLQEAHGWSARPADGVSDSQTGEGTELSPIQQAFIDAGAVQCGFCTPGLLVAADEMLERNPSPSDEDIREALSGNLCRCTGYEKILDAVRLAAARQERQGLQEGVA</sequence>
<dbReference type="GO" id="GO:0016491">
    <property type="term" value="F:oxidoreductase activity"/>
    <property type="evidence" value="ECO:0007669"/>
    <property type="project" value="UniProtKB-KW"/>
</dbReference>
<dbReference type="Gene3D" id="1.10.150.120">
    <property type="entry name" value="[2Fe-2S]-binding domain"/>
    <property type="match status" value="1"/>
</dbReference>
<dbReference type="CDD" id="cd00207">
    <property type="entry name" value="fer2"/>
    <property type="match status" value="1"/>
</dbReference>
<dbReference type="InterPro" id="IPR051452">
    <property type="entry name" value="Diverse_Oxidoreductases"/>
</dbReference>
<dbReference type="RefSeq" id="WP_156691722.1">
    <property type="nucleotide sequence ID" value="NZ_CP034279.1"/>
</dbReference>
<feature type="domain" description="2Fe-2S ferredoxin-type" evidence="7">
    <location>
        <begin position="1"/>
        <end position="78"/>
    </location>
</feature>
<keyword evidence="3" id="KW-0560">Oxidoreductase</keyword>
<evidence type="ECO:0000256" key="6">
    <source>
        <dbReference type="SAM" id="MobiDB-lite"/>
    </source>
</evidence>
<feature type="region of interest" description="Disordered" evidence="6">
    <location>
        <begin position="103"/>
        <end position="131"/>
    </location>
</feature>
<keyword evidence="2" id="KW-0479">Metal-binding</keyword>
<dbReference type="PANTHER" id="PTHR44379">
    <property type="entry name" value="OXIDOREDUCTASE WITH IRON-SULFUR SUBUNIT"/>
    <property type="match status" value="1"/>
</dbReference>
<evidence type="ECO:0000313" key="8">
    <source>
        <dbReference type="EMBL" id="QGV77903.1"/>
    </source>
</evidence>
<organism evidence="8 9">
    <name type="scientific">Streptomyces ficellus</name>
    <dbReference type="NCBI Taxonomy" id="1977088"/>
    <lineage>
        <taxon>Bacteria</taxon>
        <taxon>Bacillati</taxon>
        <taxon>Actinomycetota</taxon>
        <taxon>Actinomycetes</taxon>
        <taxon>Kitasatosporales</taxon>
        <taxon>Streptomycetaceae</taxon>
        <taxon>Streptomyces</taxon>
    </lineage>
</organism>
<keyword evidence="5" id="KW-0411">Iron-sulfur</keyword>
<proteinExistence type="predicted"/>
<dbReference type="SUPFAM" id="SSF54292">
    <property type="entry name" value="2Fe-2S ferredoxin-like"/>
    <property type="match status" value="1"/>
</dbReference>
<evidence type="ECO:0000256" key="4">
    <source>
        <dbReference type="ARBA" id="ARBA00023004"/>
    </source>
</evidence>
<gene>
    <name evidence="8" type="ORF">EIZ62_06300</name>
</gene>
<dbReference type="Gene3D" id="3.10.20.30">
    <property type="match status" value="1"/>
</dbReference>
<evidence type="ECO:0000256" key="2">
    <source>
        <dbReference type="ARBA" id="ARBA00022723"/>
    </source>
</evidence>
<evidence type="ECO:0000256" key="3">
    <source>
        <dbReference type="ARBA" id="ARBA00023002"/>
    </source>
</evidence>
<dbReference type="EMBL" id="CP034279">
    <property type="protein sequence ID" value="QGV77903.1"/>
    <property type="molecule type" value="Genomic_DNA"/>
</dbReference>
<keyword evidence="4" id="KW-0408">Iron</keyword>
<dbReference type="InterPro" id="IPR001041">
    <property type="entry name" value="2Fe-2S_ferredoxin-type"/>
</dbReference>
<dbReference type="Proteomes" id="UP000422572">
    <property type="component" value="Chromosome"/>
</dbReference>
<accession>A0A6I6F1T0</accession>
<dbReference type="InterPro" id="IPR036884">
    <property type="entry name" value="2Fe-2S-bd_dom_sf"/>
</dbReference>
<protein>
    <submittedName>
        <fullName evidence="8">(2Fe-2S)-binding protein</fullName>
    </submittedName>
</protein>
<dbReference type="KEGG" id="sfic:EIZ62_06300"/>
<dbReference type="Pfam" id="PF01799">
    <property type="entry name" value="Fer2_2"/>
    <property type="match status" value="1"/>
</dbReference>
<dbReference type="OrthoDB" id="159930at2"/>
<dbReference type="AlphaFoldDB" id="A0A6I6F1T0"/>